<gene>
    <name evidence="2" type="ORF">HNP25_000954</name>
</gene>
<evidence type="ECO:0000259" key="1">
    <source>
        <dbReference type="Pfam" id="PF25183"/>
    </source>
</evidence>
<reference evidence="2 3" key="1">
    <citation type="submission" date="2020-08" db="EMBL/GenBank/DDBJ databases">
        <title>Functional genomics of gut bacteria from endangered species of beetles.</title>
        <authorList>
            <person name="Carlos-Shanley C."/>
        </authorList>
    </citation>
    <scope>NUCLEOTIDE SEQUENCE [LARGE SCALE GENOMIC DNA]</scope>
    <source>
        <strain evidence="2 3">S00070</strain>
    </source>
</reference>
<dbReference type="Proteomes" id="UP000524404">
    <property type="component" value="Unassembled WGS sequence"/>
</dbReference>
<dbReference type="RefSeq" id="WP_184131019.1">
    <property type="nucleotide sequence ID" value="NZ_JACHKT010000004.1"/>
</dbReference>
<protein>
    <recommendedName>
        <fullName evidence="1">TonB-dependent transporter Oar-like beta-barrel domain-containing protein</fullName>
    </recommendedName>
</protein>
<name>A0A841EJB5_9BACT</name>
<accession>A0A841EJB5</accession>
<organism evidence="2 3">
    <name type="scientific">Arcicella rosea</name>
    <dbReference type="NCBI Taxonomy" id="502909"/>
    <lineage>
        <taxon>Bacteria</taxon>
        <taxon>Pseudomonadati</taxon>
        <taxon>Bacteroidota</taxon>
        <taxon>Cytophagia</taxon>
        <taxon>Cytophagales</taxon>
        <taxon>Flectobacillaceae</taxon>
        <taxon>Arcicella</taxon>
    </lineage>
</organism>
<dbReference type="EMBL" id="JACHKT010000004">
    <property type="protein sequence ID" value="MBB6002304.1"/>
    <property type="molecule type" value="Genomic_DNA"/>
</dbReference>
<keyword evidence="3" id="KW-1185">Reference proteome</keyword>
<dbReference type="Pfam" id="PF25183">
    <property type="entry name" value="OMP_b-brl_4"/>
    <property type="match status" value="1"/>
</dbReference>
<evidence type="ECO:0000313" key="2">
    <source>
        <dbReference type="EMBL" id="MBB6002304.1"/>
    </source>
</evidence>
<dbReference type="SUPFAM" id="SSF49464">
    <property type="entry name" value="Carboxypeptidase regulatory domain-like"/>
    <property type="match status" value="1"/>
</dbReference>
<dbReference type="InterPro" id="IPR008969">
    <property type="entry name" value="CarboxyPept-like_regulatory"/>
</dbReference>
<dbReference type="AlphaFoldDB" id="A0A841EJB5"/>
<dbReference type="InterPro" id="IPR057601">
    <property type="entry name" value="Oar-like_b-barrel"/>
</dbReference>
<feature type="domain" description="TonB-dependent transporter Oar-like beta-barrel" evidence="1">
    <location>
        <begin position="244"/>
        <end position="1017"/>
    </location>
</feature>
<dbReference type="Pfam" id="PF13620">
    <property type="entry name" value="CarboxypepD_reg"/>
    <property type="match status" value="1"/>
</dbReference>
<proteinExistence type="predicted"/>
<evidence type="ECO:0000313" key="3">
    <source>
        <dbReference type="Proteomes" id="UP000524404"/>
    </source>
</evidence>
<comment type="caution">
    <text evidence="2">The sequence shown here is derived from an EMBL/GenBank/DDBJ whole genome shotgun (WGS) entry which is preliminary data.</text>
</comment>
<dbReference type="Gene3D" id="2.60.40.1120">
    <property type="entry name" value="Carboxypeptidase-like, regulatory domain"/>
    <property type="match status" value="1"/>
</dbReference>
<dbReference type="SUPFAM" id="SSF56935">
    <property type="entry name" value="Porins"/>
    <property type="match status" value="1"/>
</dbReference>
<sequence>MQILTLYSSKKSYFKKLFLLFFITLLGNMSFGQGTDATISGKVLDEKGEVVPGVTIRVRNESTGFQTGTVTNEKGEYYLQQLPLGRPYSISFSFVGYQSQKLSNYALNQGDKLKIDTKLVQGSTQLSEVTVSANSFINKETERAGAAIAVTSLQMKQLPMEGRNFSALTALSPLQGKNGSFSGQRTSSTNVTMDGVNARSMYTNGTVGNGPYTISQEAIREFQVSTNNYDVTQGRQGGGSVNAVTKNGTNTMEGSAFFYQRASQASLFGNKLFPLNSEYNANGTPRTTNIDQKQYGFSLGGALIKDKLHYFVAFDRQNETIPFQIAPVDNALQEQNFGITKANLDQLIAVAREKYGMKNTQQYGDFSRETVANAIFARLDWQINEKNKLTFRNNLTTWNSPMSTSDNSNINLLESWIGFKSTENSSLLSLRSDLAPDLTNELKLQFQTVSRNYIVSPDLPAENIPRAIITVRSVIPTESNPNATQTRTVQFGGQRFGTEYAKDKTIQLANTTYLRRGNLNFKFGTDNMLTFLDSKIVNEMNGRFFFSSLQDFIDKKPSRYAREVPLVNPAVKQSLLDLALFAQVEFEPFKNVTAMAGLRYDATIFFKQGDPNSVTESKLGIKTNNTLADYNNIQPRLQLTWDVDGRQKDIIKFGGGIFSAQPVSYLQLNNIQNSGTIVGSIDVSGTGVPSPDFVAYRNNPASTPGIPAGSSYISTINAVSKDFQVPSIYKINLSYNRFFNARFRAGINLLWSKTVNNYVYYDRNIVDQPYFRLSNEANRGVYVPANTIPANGSTDWTKGRKSTELGRVLELESSGKLDQIAVVIDASMKIGKDGYFTISYTKNDTKDNSSFNCCVANTSTFRPVVDDPRDQTVSYSDDQFSDKLVVSAATPTVKGFQLGAIFNGVGGTRYSFLVGGNKSINGDFVLTNDLAYVFDPNGANVPEAIKKGIQGLLDNPDVTESVKTYIRENIGKVAQRNGGVNPFYYTVDLRLTKDFRFLNKHNISLSADCFNFMNLLNKDLGVSYNHGNVNLVSMTGFDQATKNYAYNVETGAGRKLSTAGGTPWRIQLGLRYSF</sequence>